<sequence>MFSVKPSSMFSVTEFPFILSKLSPPSSTFESTSSSNDSGSASLSGENSFFSILQLSHILNSTSTESSFSFLSSSSFTFSLSTSSGFGDAMFSALSMLSSGMFCLSSS</sequence>
<dbReference type="EMBL" id="CP144694">
    <property type="protein sequence ID" value="WVZ03478.1"/>
    <property type="molecule type" value="Genomic_DNA"/>
</dbReference>
<gene>
    <name evidence="2" type="ORF">V8G54_024284</name>
</gene>
<reference evidence="2 3" key="1">
    <citation type="journal article" date="2023" name="Life. Sci Alliance">
        <title>Evolutionary insights into 3D genome organization and epigenetic landscape of Vigna mungo.</title>
        <authorList>
            <person name="Junaid A."/>
            <person name="Singh B."/>
            <person name="Bhatia S."/>
        </authorList>
    </citation>
    <scope>NUCLEOTIDE SEQUENCE [LARGE SCALE GENOMIC DNA]</scope>
    <source>
        <strain evidence="2">Urdbean</strain>
    </source>
</reference>
<evidence type="ECO:0000313" key="2">
    <source>
        <dbReference type="EMBL" id="WVZ03478.1"/>
    </source>
</evidence>
<protein>
    <submittedName>
        <fullName evidence="2">Uncharacterized protein</fullName>
    </submittedName>
</protein>
<dbReference type="Proteomes" id="UP001374535">
    <property type="component" value="Chromosome 7"/>
</dbReference>
<proteinExistence type="predicted"/>
<evidence type="ECO:0000256" key="1">
    <source>
        <dbReference type="SAM" id="MobiDB-lite"/>
    </source>
</evidence>
<dbReference type="AlphaFoldDB" id="A0AAQ3N736"/>
<organism evidence="2 3">
    <name type="scientific">Vigna mungo</name>
    <name type="common">Black gram</name>
    <name type="synonym">Phaseolus mungo</name>
    <dbReference type="NCBI Taxonomy" id="3915"/>
    <lineage>
        <taxon>Eukaryota</taxon>
        <taxon>Viridiplantae</taxon>
        <taxon>Streptophyta</taxon>
        <taxon>Embryophyta</taxon>
        <taxon>Tracheophyta</taxon>
        <taxon>Spermatophyta</taxon>
        <taxon>Magnoliopsida</taxon>
        <taxon>eudicotyledons</taxon>
        <taxon>Gunneridae</taxon>
        <taxon>Pentapetalae</taxon>
        <taxon>rosids</taxon>
        <taxon>fabids</taxon>
        <taxon>Fabales</taxon>
        <taxon>Fabaceae</taxon>
        <taxon>Papilionoideae</taxon>
        <taxon>50 kb inversion clade</taxon>
        <taxon>NPAAA clade</taxon>
        <taxon>indigoferoid/millettioid clade</taxon>
        <taxon>Phaseoleae</taxon>
        <taxon>Vigna</taxon>
    </lineage>
</organism>
<name>A0AAQ3N736_VIGMU</name>
<accession>A0AAQ3N736</accession>
<evidence type="ECO:0000313" key="3">
    <source>
        <dbReference type="Proteomes" id="UP001374535"/>
    </source>
</evidence>
<feature type="region of interest" description="Disordered" evidence="1">
    <location>
        <begin position="24"/>
        <end position="44"/>
    </location>
</feature>
<keyword evidence="3" id="KW-1185">Reference proteome</keyword>